<dbReference type="InterPro" id="IPR001810">
    <property type="entry name" value="F-box_dom"/>
</dbReference>
<dbReference type="Pfam" id="PF03478">
    <property type="entry name" value="Beta-prop_KIB1-4"/>
    <property type="match status" value="1"/>
</dbReference>
<protein>
    <recommendedName>
        <fullName evidence="5">DUF295 domain-containing protein</fullName>
    </recommendedName>
</protein>
<sequence length="360" mass="40208">MASSKRASSAWSDLPSDLLGLFLPRLHSLADRVRVGAVCRPWRSAARLHYPNLPPPMPWVALGDRAYLDVVNSSVHELNLDLPPEVDFRGSVDHMLFLTRYSGGCFLADPFSGAVHPVPDLAFFLKALTREEMFSITFRLSVSVRKVQAHWPAPGSAAAPVVAALIDNTENWRTSFRTTIFIFRAVTDTGVGRENYRTMSVDLRRVLDIAFFRGNRTSMPSACTYAIKNPRAGSYDNFDYEEDEIVDSVSYEKVFPINEAYLVESGDHLLMLKPWIVNNDGPSDNGGFDVYEADLDTVPCQWKPVHNLRGRALFLGGHYGSSSKSICVGDGYCGAQEDCIYYVRYARDSGIYNVRIEAAR</sequence>
<organism evidence="3 4">
    <name type="scientific">Urochloa decumbens</name>
    <dbReference type="NCBI Taxonomy" id="240449"/>
    <lineage>
        <taxon>Eukaryota</taxon>
        <taxon>Viridiplantae</taxon>
        <taxon>Streptophyta</taxon>
        <taxon>Embryophyta</taxon>
        <taxon>Tracheophyta</taxon>
        <taxon>Spermatophyta</taxon>
        <taxon>Magnoliopsida</taxon>
        <taxon>Liliopsida</taxon>
        <taxon>Poales</taxon>
        <taxon>Poaceae</taxon>
        <taxon>PACMAD clade</taxon>
        <taxon>Panicoideae</taxon>
        <taxon>Panicodae</taxon>
        <taxon>Paniceae</taxon>
        <taxon>Melinidinae</taxon>
        <taxon>Urochloa</taxon>
    </lineage>
</organism>
<reference evidence="3 4" key="2">
    <citation type="submission" date="2024-10" db="EMBL/GenBank/DDBJ databases">
        <authorList>
            <person name="Ryan C."/>
        </authorList>
    </citation>
    <scope>NUCLEOTIDE SEQUENCE [LARGE SCALE GENOMIC DNA]</scope>
</reference>
<dbReference type="Proteomes" id="UP001497457">
    <property type="component" value="Chromosome 35b"/>
</dbReference>
<dbReference type="InterPro" id="IPR005174">
    <property type="entry name" value="KIB1-4_b-propeller"/>
</dbReference>
<dbReference type="EMBL" id="OZ075145">
    <property type="protein sequence ID" value="CAL5045972.1"/>
    <property type="molecule type" value="Genomic_DNA"/>
</dbReference>
<dbReference type="PANTHER" id="PTHR33110">
    <property type="entry name" value="F-BOX/KELCH-REPEAT PROTEIN-RELATED"/>
    <property type="match status" value="1"/>
</dbReference>
<evidence type="ECO:0000259" key="2">
    <source>
        <dbReference type="Pfam" id="PF12937"/>
    </source>
</evidence>
<feature type="domain" description="KIB1-4 beta-propeller" evidence="1">
    <location>
        <begin position="77"/>
        <end position="353"/>
    </location>
</feature>
<dbReference type="InterPro" id="IPR036047">
    <property type="entry name" value="F-box-like_dom_sf"/>
</dbReference>
<evidence type="ECO:0000313" key="4">
    <source>
        <dbReference type="Proteomes" id="UP001497457"/>
    </source>
</evidence>
<evidence type="ECO:0008006" key="5">
    <source>
        <dbReference type="Google" id="ProtNLM"/>
    </source>
</evidence>
<accession>A0ABC9DXR8</accession>
<dbReference type="AlphaFoldDB" id="A0ABC9DXR8"/>
<evidence type="ECO:0000259" key="1">
    <source>
        <dbReference type="Pfam" id="PF03478"/>
    </source>
</evidence>
<dbReference type="Pfam" id="PF12937">
    <property type="entry name" value="F-box-like"/>
    <property type="match status" value="1"/>
</dbReference>
<dbReference type="Gene3D" id="1.20.1280.50">
    <property type="match status" value="1"/>
</dbReference>
<keyword evidence="4" id="KW-1185">Reference proteome</keyword>
<dbReference type="SUPFAM" id="SSF81383">
    <property type="entry name" value="F-box domain"/>
    <property type="match status" value="1"/>
</dbReference>
<feature type="domain" description="F-box" evidence="2">
    <location>
        <begin position="11"/>
        <end position="47"/>
    </location>
</feature>
<name>A0ABC9DXR8_9POAL</name>
<reference evidence="4" key="1">
    <citation type="submission" date="2024-06" db="EMBL/GenBank/DDBJ databases">
        <authorList>
            <person name="Ryan C."/>
        </authorList>
    </citation>
    <scope>NUCLEOTIDE SEQUENCE [LARGE SCALE GENOMIC DNA]</scope>
</reference>
<gene>
    <name evidence="3" type="ORF">URODEC1_LOCUS89080</name>
</gene>
<proteinExistence type="predicted"/>
<dbReference type="PANTHER" id="PTHR33110:SF78">
    <property type="entry name" value="OS06G0148900 PROTEIN"/>
    <property type="match status" value="1"/>
</dbReference>
<evidence type="ECO:0000313" key="3">
    <source>
        <dbReference type="EMBL" id="CAL5045972.1"/>
    </source>
</evidence>